<sequence>MSTVIVFQQMLVIFILIAVGYGLSKKGLVTDSGSKLLSFLVVNVTNPAMILSSVFEENVSVTRQNVIIMILVTAIIYAVLVLLGWLLPKLYRIPGREQKYYNMMVVYANTGFIGIPLISAVLGTQALIYVTVFNIAFTLLFYTHGTRILLSDGERQKVTWKTFINIGTVSGLLALVFFWFRLRFPAVIEGSITTMGKATTFLSMTVLGVSLAQIPLRKIFSSVRLLLFVLARMLALPAVFCLILKQFLGGGLMINAVALMLAMPSANMPLMVAKQHGLETETLSRGIVLSTILSIVTITVISMII</sequence>
<evidence type="ECO:0000256" key="3">
    <source>
        <dbReference type="ARBA" id="ARBA00022475"/>
    </source>
</evidence>
<evidence type="ECO:0000313" key="9">
    <source>
        <dbReference type="Proteomes" id="UP000515860"/>
    </source>
</evidence>
<feature type="transmembrane region" description="Helical" evidence="7">
    <location>
        <begin position="128"/>
        <end position="150"/>
    </location>
</feature>
<keyword evidence="4 7" id="KW-0812">Transmembrane</keyword>
<feature type="transmembrane region" description="Helical" evidence="7">
    <location>
        <begin position="225"/>
        <end position="247"/>
    </location>
</feature>
<gene>
    <name evidence="8" type="ORF">H9Q79_18165</name>
</gene>
<evidence type="ECO:0000256" key="2">
    <source>
        <dbReference type="ARBA" id="ARBA00022448"/>
    </source>
</evidence>
<dbReference type="Pfam" id="PF03547">
    <property type="entry name" value="Mem_trans"/>
    <property type="match status" value="1"/>
</dbReference>
<evidence type="ECO:0000256" key="6">
    <source>
        <dbReference type="ARBA" id="ARBA00023136"/>
    </source>
</evidence>
<organism evidence="8 9">
    <name type="scientific">Wansuia hejianensis</name>
    <dbReference type="NCBI Taxonomy" id="2763667"/>
    <lineage>
        <taxon>Bacteria</taxon>
        <taxon>Bacillati</taxon>
        <taxon>Bacillota</taxon>
        <taxon>Clostridia</taxon>
        <taxon>Lachnospirales</taxon>
        <taxon>Lachnospiraceae</taxon>
        <taxon>Wansuia</taxon>
    </lineage>
</organism>
<name>A0A7G9GD46_9FIRM</name>
<dbReference type="AlphaFoldDB" id="A0A7G9GD46"/>
<feature type="transmembrane region" description="Helical" evidence="7">
    <location>
        <begin position="253"/>
        <end position="273"/>
    </location>
</feature>
<feature type="transmembrane region" description="Helical" evidence="7">
    <location>
        <begin position="6"/>
        <end position="24"/>
    </location>
</feature>
<feature type="transmembrane region" description="Helical" evidence="7">
    <location>
        <begin position="285"/>
        <end position="304"/>
    </location>
</feature>
<feature type="transmembrane region" description="Helical" evidence="7">
    <location>
        <begin position="192"/>
        <end position="213"/>
    </location>
</feature>
<dbReference type="PANTHER" id="PTHR36838">
    <property type="entry name" value="AUXIN EFFLUX CARRIER FAMILY PROTEIN"/>
    <property type="match status" value="1"/>
</dbReference>
<dbReference type="GO" id="GO:0016020">
    <property type="term" value="C:membrane"/>
    <property type="evidence" value="ECO:0007669"/>
    <property type="project" value="UniProtKB-SubCell"/>
</dbReference>
<feature type="transmembrane region" description="Helical" evidence="7">
    <location>
        <begin position="162"/>
        <end position="180"/>
    </location>
</feature>
<keyword evidence="9" id="KW-1185">Reference proteome</keyword>
<dbReference type="InterPro" id="IPR004776">
    <property type="entry name" value="Mem_transp_PIN-like"/>
</dbReference>
<evidence type="ECO:0000313" key="8">
    <source>
        <dbReference type="EMBL" id="QNM08728.1"/>
    </source>
</evidence>
<dbReference type="KEGG" id="whj:H9Q79_18165"/>
<keyword evidence="5 7" id="KW-1133">Transmembrane helix</keyword>
<dbReference type="EMBL" id="CP060635">
    <property type="protein sequence ID" value="QNM08728.1"/>
    <property type="molecule type" value="Genomic_DNA"/>
</dbReference>
<evidence type="ECO:0000256" key="7">
    <source>
        <dbReference type="SAM" id="Phobius"/>
    </source>
</evidence>
<evidence type="ECO:0000256" key="4">
    <source>
        <dbReference type="ARBA" id="ARBA00022692"/>
    </source>
</evidence>
<evidence type="ECO:0000256" key="1">
    <source>
        <dbReference type="ARBA" id="ARBA00004141"/>
    </source>
</evidence>
<keyword evidence="3" id="KW-1003">Cell membrane</keyword>
<protein>
    <submittedName>
        <fullName evidence="8">AEC family transporter</fullName>
    </submittedName>
</protein>
<feature type="transmembrane region" description="Helical" evidence="7">
    <location>
        <begin position="36"/>
        <end position="55"/>
    </location>
</feature>
<dbReference type="PANTHER" id="PTHR36838:SF1">
    <property type="entry name" value="SLR1864 PROTEIN"/>
    <property type="match status" value="1"/>
</dbReference>
<proteinExistence type="predicted"/>
<feature type="transmembrane region" description="Helical" evidence="7">
    <location>
        <begin position="100"/>
        <end position="122"/>
    </location>
</feature>
<feature type="transmembrane region" description="Helical" evidence="7">
    <location>
        <begin position="67"/>
        <end position="88"/>
    </location>
</feature>
<keyword evidence="2" id="KW-0813">Transport</keyword>
<comment type="subcellular location">
    <subcellularLocation>
        <location evidence="1">Membrane</location>
        <topology evidence="1">Multi-pass membrane protein</topology>
    </subcellularLocation>
</comment>
<accession>A0A7G9GD46</accession>
<keyword evidence="6 7" id="KW-0472">Membrane</keyword>
<reference evidence="8 9" key="1">
    <citation type="submission" date="2020-08" db="EMBL/GenBank/DDBJ databases">
        <authorList>
            <person name="Liu C."/>
            <person name="Sun Q."/>
        </authorList>
    </citation>
    <scope>NUCLEOTIDE SEQUENCE [LARGE SCALE GENOMIC DNA]</scope>
    <source>
        <strain evidence="8 9">NSJ-29</strain>
    </source>
</reference>
<dbReference type="Proteomes" id="UP000515860">
    <property type="component" value="Chromosome"/>
</dbReference>
<dbReference type="GO" id="GO:0055085">
    <property type="term" value="P:transmembrane transport"/>
    <property type="evidence" value="ECO:0007669"/>
    <property type="project" value="InterPro"/>
</dbReference>
<dbReference type="RefSeq" id="WP_118645773.1">
    <property type="nucleotide sequence ID" value="NZ_CP060635.1"/>
</dbReference>
<evidence type="ECO:0000256" key="5">
    <source>
        <dbReference type="ARBA" id="ARBA00022989"/>
    </source>
</evidence>